<dbReference type="Pfam" id="PF00939">
    <property type="entry name" value="Na_sulph_symp"/>
    <property type="match status" value="1"/>
</dbReference>
<evidence type="ECO:0000256" key="3">
    <source>
        <dbReference type="ARBA" id="ARBA00022692"/>
    </source>
</evidence>
<proteinExistence type="inferred from homology"/>
<dbReference type="InterPro" id="IPR001898">
    <property type="entry name" value="SLC13A/DASS"/>
</dbReference>
<dbReference type="InterPro" id="IPR030676">
    <property type="entry name" value="CitT-rel"/>
</dbReference>
<evidence type="ECO:0000313" key="7">
    <source>
        <dbReference type="EMBL" id="MDT0478549.1"/>
    </source>
</evidence>
<evidence type="ECO:0000256" key="5">
    <source>
        <dbReference type="ARBA" id="ARBA00023136"/>
    </source>
</evidence>
<name>A0ABU2UZ27_9ACTN</name>
<evidence type="ECO:0000256" key="4">
    <source>
        <dbReference type="ARBA" id="ARBA00022989"/>
    </source>
</evidence>
<dbReference type="RefSeq" id="WP_311638383.1">
    <property type="nucleotide sequence ID" value="NZ_JAVRFF010000600.1"/>
</dbReference>
<feature type="transmembrane region" description="Helical" evidence="6">
    <location>
        <begin position="40"/>
        <end position="59"/>
    </location>
</feature>
<comment type="caution">
    <text evidence="7">The sequence shown here is derived from an EMBL/GenBank/DDBJ whole genome shotgun (WGS) entry which is preliminary data.</text>
</comment>
<protein>
    <submittedName>
        <fullName evidence="7">Anion permease</fullName>
    </submittedName>
</protein>
<reference evidence="7" key="1">
    <citation type="submission" date="2024-05" db="EMBL/GenBank/DDBJ databases">
        <title>30 novel species of actinomycetes from the DSMZ collection.</title>
        <authorList>
            <person name="Nouioui I."/>
        </authorList>
    </citation>
    <scope>NUCLEOTIDE SEQUENCE</scope>
    <source>
        <strain evidence="7">DSM 41014</strain>
    </source>
</reference>
<dbReference type="PANTHER" id="PTHR42826">
    <property type="entry name" value="DICARBOXYLATE TRANSPORTER 2.1, CHLOROPLASTIC"/>
    <property type="match status" value="1"/>
</dbReference>
<keyword evidence="5 6" id="KW-0472">Membrane</keyword>
<sequence length="128" mass="13739">LTALQVNVITSAMFVTAMAGNPVAQEAARKLGVEISWGKWALAAIVPGVVSLVAVPWVMSKVYPPTVTKTPDAPQQARDQLREAGPMSHKEWIMAATFILLLVLWCLTDLLRVDATTAAFTGIAILLI</sequence>
<feature type="transmembrane region" description="Helical" evidence="6">
    <location>
        <begin position="92"/>
        <end position="111"/>
    </location>
</feature>
<feature type="non-terminal residue" evidence="7">
    <location>
        <position position="128"/>
    </location>
</feature>
<keyword evidence="4 6" id="KW-1133">Transmembrane helix</keyword>
<evidence type="ECO:0000256" key="6">
    <source>
        <dbReference type="SAM" id="Phobius"/>
    </source>
</evidence>
<feature type="non-terminal residue" evidence="7">
    <location>
        <position position="1"/>
    </location>
</feature>
<gene>
    <name evidence="7" type="ORF">RM863_41240</name>
</gene>
<evidence type="ECO:0000313" key="8">
    <source>
        <dbReference type="Proteomes" id="UP001180489"/>
    </source>
</evidence>
<evidence type="ECO:0000256" key="1">
    <source>
        <dbReference type="ARBA" id="ARBA00004141"/>
    </source>
</evidence>
<keyword evidence="8" id="KW-1185">Reference proteome</keyword>
<keyword evidence="3 6" id="KW-0812">Transmembrane</keyword>
<dbReference type="EMBL" id="JAVRFF010000600">
    <property type="protein sequence ID" value="MDT0478549.1"/>
    <property type="molecule type" value="Genomic_DNA"/>
</dbReference>
<dbReference type="Proteomes" id="UP001180489">
    <property type="component" value="Unassembled WGS sequence"/>
</dbReference>
<comment type="similarity">
    <text evidence="2">Belongs to the SLC13A/DASS transporter (TC 2.A.47) family. DIT1 subfamily.</text>
</comment>
<evidence type="ECO:0000256" key="2">
    <source>
        <dbReference type="ARBA" id="ARBA00007349"/>
    </source>
</evidence>
<comment type="subcellular location">
    <subcellularLocation>
        <location evidence="1">Membrane</location>
        <topology evidence="1">Multi-pass membrane protein</topology>
    </subcellularLocation>
</comment>
<organism evidence="7 8">
    <name type="scientific">Streptomyces hintoniae</name>
    <dbReference type="NCBI Taxonomy" id="3075521"/>
    <lineage>
        <taxon>Bacteria</taxon>
        <taxon>Bacillati</taxon>
        <taxon>Actinomycetota</taxon>
        <taxon>Actinomycetes</taxon>
        <taxon>Kitasatosporales</taxon>
        <taxon>Streptomycetaceae</taxon>
        <taxon>Streptomyces</taxon>
    </lineage>
</organism>
<accession>A0ABU2UZ27</accession>